<evidence type="ECO:0000313" key="2">
    <source>
        <dbReference type="EMBL" id="MFC4035247.1"/>
    </source>
</evidence>
<dbReference type="Proteomes" id="UP001595765">
    <property type="component" value="Unassembled WGS sequence"/>
</dbReference>
<protein>
    <recommendedName>
        <fullName evidence="4">Secreted protein</fullName>
    </recommendedName>
</protein>
<dbReference type="EMBL" id="JBHSBB010000022">
    <property type="protein sequence ID" value="MFC4035247.1"/>
    <property type="molecule type" value="Genomic_DNA"/>
</dbReference>
<keyword evidence="3" id="KW-1185">Reference proteome</keyword>
<evidence type="ECO:0000256" key="1">
    <source>
        <dbReference type="SAM" id="SignalP"/>
    </source>
</evidence>
<sequence>MRKFTKAATGTAVTGAALIAAIGLAAAPAFASVNQAVVSGSPSGGVITATATTPTLTDNTTGAKLTCTSASATGSVLNGVYTAGAPTAIKVGTITKAAWSTCKLNSITFTVTAGTLPWNLLVTGVTASGSTPVSLTGVSAKLTGLCTATITGSVTGSFVNSSHTLSITGGSLSVSGVGGLCLGLINNGDSITYKANYVLASTAPVVVTAT</sequence>
<feature type="chain" id="PRO_5046673749" description="Secreted protein" evidence="1">
    <location>
        <begin position="32"/>
        <end position="210"/>
    </location>
</feature>
<proteinExistence type="predicted"/>
<comment type="caution">
    <text evidence="2">The sequence shown here is derived from an EMBL/GenBank/DDBJ whole genome shotgun (WGS) entry which is preliminary data.</text>
</comment>
<organism evidence="2 3">
    <name type="scientific">Streptomyces polygonati</name>
    <dbReference type="NCBI Taxonomy" id="1617087"/>
    <lineage>
        <taxon>Bacteria</taxon>
        <taxon>Bacillati</taxon>
        <taxon>Actinomycetota</taxon>
        <taxon>Actinomycetes</taxon>
        <taxon>Kitasatosporales</taxon>
        <taxon>Streptomycetaceae</taxon>
        <taxon>Streptomyces</taxon>
    </lineage>
</organism>
<reference evidence="3" key="1">
    <citation type="journal article" date="2019" name="Int. J. Syst. Evol. Microbiol.">
        <title>The Global Catalogue of Microorganisms (GCM) 10K type strain sequencing project: providing services to taxonomists for standard genome sequencing and annotation.</title>
        <authorList>
            <consortium name="The Broad Institute Genomics Platform"/>
            <consortium name="The Broad Institute Genome Sequencing Center for Infectious Disease"/>
            <person name="Wu L."/>
            <person name="Ma J."/>
        </authorList>
    </citation>
    <scope>NUCLEOTIDE SEQUENCE [LARGE SCALE GENOMIC DNA]</scope>
    <source>
        <strain evidence="3">CGMCC 4.7237</strain>
    </source>
</reference>
<evidence type="ECO:0008006" key="4">
    <source>
        <dbReference type="Google" id="ProtNLM"/>
    </source>
</evidence>
<accession>A0ABV8HVX8</accession>
<keyword evidence="1" id="KW-0732">Signal</keyword>
<gene>
    <name evidence="2" type="ORF">ACFO3J_27805</name>
</gene>
<name>A0ABV8HVX8_9ACTN</name>
<evidence type="ECO:0000313" key="3">
    <source>
        <dbReference type="Proteomes" id="UP001595765"/>
    </source>
</evidence>
<dbReference type="RefSeq" id="WP_386434867.1">
    <property type="nucleotide sequence ID" value="NZ_JBHSBB010000022.1"/>
</dbReference>
<feature type="signal peptide" evidence="1">
    <location>
        <begin position="1"/>
        <end position="31"/>
    </location>
</feature>